<dbReference type="InterPro" id="IPR013229">
    <property type="entry name" value="PEGA"/>
</dbReference>
<organism evidence="3 4">
    <name type="scientific">Oleispira antarctica RB-8</name>
    <dbReference type="NCBI Taxonomy" id="698738"/>
    <lineage>
        <taxon>Bacteria</taxon>
        <taxon>Pseudomonadati</taxon>
        <taxon>Pseudomonadota</taxon>
        <taxon>Gammaproteobacteria</taxon>
        <taxon>Oceanospirillales</taxon>
        <taxon>Oceanospirillaceae</taxon>
        <taxon>Oleispira</taxon>
    </lineage>
</organism>
<keyword evidence="4" id="KW-1185">Reference proteome</keyword>
<reference evidence="3 4" key="1">
    <citation type="journal article" date="2013" name="Nat. Commun.">
        <title>Genome sequence and functional genomic analysis of the oil-degrading bacterium Oleispira antarctica.</title>
        <authorList>
            <person name="Kube M."/>
            <person name="Chernikova T.N."/>
            <person name="Al-Ramahi Y."/>
            <person name="Beloqui A."/>
            <person name="Lopez-Cortez N."/>
            <person name="Guazzaroni M.E."/>
            <person name="Heipieper H.J."/>
            <person name="Klages S."/>
            <person name="Kotsyurbenko O.R."/>
            <person name="Langer I."/>
            <person name="Nechitaylo T.Y."/>
            <person name="Lunsdorf H."/>
            <person name="Fernandez M."/>
            <person name="Juarez S."/>
            <person name="Ciordia S."/>
            <person name="Singer A."/>
            <person name="Kagan O."/>
            <person name="Egorova O."/>
            <person name="Petit P.A."/>
            <person name="Stogios P."/>
            <person name="Kim Y."/>
            <person name="Tchigvintsev A."/>
            <person name="Flick R."/>
            <person name="Denaro R."/>
            <person name="Genovese M."/>
            <person name="Albar J.P."/>
            <person name="Reva O.N."/>
            <person name="Martinez-Gomariz M."/>
            <person name="Tran H."/>
            <person name="Ferrer M."/>
            <person name="Savchenko A."/>
            <person name="Yakunin A.F."/>
            <person name="Yakimov M.M."/>
            <person name="Golyshina O.V."/>
            <person name="Reinhardt R."/>
            <person name="Golyshin P.N."/>
        </authorList>
    </citation>
    <scope>NUCLEOTIDE SEQUENCE [LARGE SCALE GENOMIC DNA]</scope>
</reference>
<protein>
    <submittedName>
        <fullName evidence="3">Uncharacterized protein</fullName>
    </submittedName>
</protein>
<dbReference type="Gene3D" id="2.180.10.10">
    <property type="entry name" value="RHS repeat-associated core"/>
    <property type="match status" value="1"/>
</dbReference>
<dbReference type="PANTHER" id="PTHR43628:SF1">
    <property type="entry name" value="CHITIN SYNTHASE REGULATORY FACTOR 2-RELATED"/>
    <property type="match status" value="1"/>
</dbReference>
<dbReference type="InterPro" id="IPR011990">
    <property type="entry name" value="TPR-like_helical_dom_sf"/>
</dbReference>
<dbReference type="Pfam" id="PF08238">
    <property type="entry name" value="Sel1"/>
    <property type="match status" value="7"/>
</dbReference>
<accession>R4YUH6</accession>
<dbReference type="Gene3D" id="3.30.230.10">
    <property type="match status" value="1"/>
</dbReference>
<dbReference type="Gene3D" id="3.40.50.300">
    <property type="entry name" value="P-loop containing nucleotide triphosphate hydrolases"/>
    <property type="match status" value="1"/>
</dbReference>
<sequence>MTIYILTSTETILEVSARPQESHLGDSAAKGLLSLQLKQQLTSISFEEQQGYLSTAATAAYVSFNKLDQRHRYRASINLNPVNGDSFNFVQGSSSSGLGYALALFQAWWETVLHKTDSFNNPVFATGEILPSGQVSSIGHLNKKIDSLCRYVENNRSSIDRFCFCYPSSNHSEISAEDRTRIQMLGGVLYPVARLQEVLGSLLGDAYNGDPLGRWQPFKGLKSFNYEDSVRFFGRVKDTDRLYDDLQQNSGLLIVSGPSGAGKSSLIKAGLIPKLEKYNQNLHWAYTTPSDISSSGVLDFVLRQFIIAWSLASKGISLDDLERAFEQSIESGVALLASHITQESPRCLLYFDQYEEVFSQADQSIENITQNLKLIDELSKKIENLDIVLALRNEYLGRLLDNQAFRSPIISNVTSQLSSNSWYDIVHEQAAFSGIEFERDDKEQTLDSIIIEEALQTPFALPMVEFLLEQLHLNAIDKSNGQKILSFSDYETLGGLSGAIAYRASEVLSKSNFSEQANSLFSHFVGLNSDHLPFGKQVFLSEVEVNDPELYGLIQDFINANIIVSYRNSANEPVAKLAHDSLFEYWDTLKQWVGTYTDYLTWRYSIDGQYTQWKKDKDKAGSGKYLITDKRLLKEGHSYKKIKSINESSIAEYVNLSLRRSRKILASYISVIFLPLLIVSLYLFDDSRVKSYYYSSIGEKWSIPFGIDELSENEVRHRVFSYRLDYQGGALIKLTHQNGFGAPTADLARENEASWKYKYTDKKKLLSLKSFSNVGSVMKVTNYEFDGDTAIASFNQRFGKVKLNQISNNLRVMSFSKGVAERYLSTNSDISRNYLTYDSSGFLTKRVFQNPYGVNTSNNNETYGFGYTYYENGRVSSKYNINSIGGKYHNSRSAVIEYVYDDKGVLEVERAIYPGSTLSSLYISDNWGNRTDILHPSGEDIARTTMEIDAYGSVKKISTYNEDGILIGSKFGVAVVEKLYDDKGRPIVESYFGLNLKPILFNNTHAKSIVNLDDRGNILSTSFYGINAQVVVDEFGCEKLLFEYDNKNNIIKKICHVLEGGYMSDHKGVSRYAYTYDQFRNNTQIKMYGVDGLPVTNVRGFHSKSFKYDENGNIVNESFYDVNGLSTAIATVTRTEVASLSFKYDFKGNIIEEAYRDASGESIAADGAYRFTNKYDNLGRNTEATYLDLNDSPVMSTLMGYSKKVTVYAHGKSFIESENYYDDKGDMVFPFHEVNSNTFSELKPINSFPLKITSNSADSLVFIDDVYVGNTPLIKDIQFGMYKIKVVRSGYISGESTVYSSTTDNVSKNILLGKEPDPVFGDILNRAEAGDSEAQKDVGNYYLNGNVVTKDASKAIEWYKKSALQSNPKAMFNLGHLYNFGIGVEKDNNVSFFWTEKSAQLGFPRAQYMVGSSYLYGWFGEKNIDMAYLYFLKSAKQGNPDSAVEIAYMYENGIGREQSILKSTYWFNLAAQLGNEDAYFYLGNAYFEGLGIEQDSDEAMYWLEKAANSKSTYVNLAYAALGNMYSSGMGIPNNYVKAVEYYEKAILAGSSSSGFSLGLLTMQGRGTSVDVDKAIDLFRIAERGGNASISAQAKEWLTKLGYYQKKYRSIN</sequence>
<dbReference type="Proteomes" id="UP000032749">
    <property type="component" value="Chromosome"/>
</dbReference>
<gene>
    <name evidence="3" type="ORF">OLEAN_C25080</name>
</gene>
<feature type="domain" description="PEGA" evidence="1">
    <location>
        <begin position="1250"/>
        <end position="1308"/>
    </location>
</feature>
<evidence type="ECO:0000259" key="1">
    <source>
        <dbReference type="Pfam" id="PF08308"/>
    </source>
</evidence>
<dbReference type="InterPro" id="IPR049052">
    <property type="entry name" value="nSTAND1"/>
</dbReference>
<evidence type="ECO:0000313" key="3">
    <source>
        <dbReference type="EMBL" id="CCK76684.1"/>
    </source>
</evidence>
<dbReference type="InterPro" id="IPR027417">
    <property type="entry name" value="P-loop_NTPase"/>
</dbReference>
<dbReference type="OrthoDB" id="9204495at2"/>
<evidence type="ECO:0000259" key="2">
    <source>
        <dbReference type="Pfam" id="PF20703"/>
    </source>
</evidence>
<dbReference type="Gene3D" id="1.25.40.10">
    <property type="entry name" value="Tetratricopeptide repeat domain"/>
    <property type="match status" value="1"/>
</dbReference>
<dbReference type="Pfam" id="PF08308">
    <property type="entry name" value="PEGA"/>
    <property type="match status" value="1"/>
</dbReference>
<dbReference type="SUPFAM" id="SSF81901">
    <property type="entry name" value="HCP-like"/>
    <property type="match status" value="2"/>
</dbReference>
<dbReference type="SUPFAM" id="SSF52540">
    <property type="entry name" value="P-loop containing nucleoside triphosphate hydrolases"/>
    <property type="match status" value="1"/>
</dbReference>
<dbReference type="HOGENOM" id="CLU_243870_0_0_6"/>
<dbReference type="InterPro" id="IPR052945">
    <property type="entry name" value="Mitotic_Regulator"/>
</dbReference>
<dbReference type="SMART" id="SM00671">
    <property type="entry name" value="SEL1"/>
    <property type="match status" value="7"/>
</dbReference>
<dbReference type="EMBL" id="FO203512">
    <property type="protein sequence ID" value="CCK76684.1"/>
    <property type="molecule type" value="Genomic_DNA"/>
</dbReference>
<dbReference type="PANTHER" id="PTHR43628">
    <property type="entry name" value="ACTIVATOR OF C KINASE PROTEIN 1-RELATED"/>
    <property type="match status" value="1"/>
</dbReference>
<proteinExistence type="predicted"/>
<dbReference type="PATRIC" id="fig|698738.3.peg.2598"/>
<name>R4YUH6_OLEAN</name>
<feature type="domain" description="Novel STAND NTPase 1" evidence="2">
    <location>
        <begin position="217"/>
        <end position="619"/>
    </location>
</feature>
<dbReference type="KEGG" id="oai:OLEAN_C25080"/>
<dbReference type="STRING" id="698738.OLEAN_C25080"/>
<dbReference type="InterPro" id="IPR014721">
    <property type="entry name" value="Ribsml_uS5_D2-typ_fold_subgr"/>
</dbReference>
<dbReference type="Pfam" id="PF20703">
    <property type="entry name" value="nSTAND1"/>
    <property type="match status" value="1"/>
</dbReference>
<dbReference type="InterPro" id="IPR006597">
    <property type="entry name" value="Sel1-like"/>
</dbReference>
<evidence type="ECO:0000313" key="4">
    <source>
        <dbReference type="Proteomes" id="UP000032749"/>
    </source>
</evidence>